<evidence type="ECO:0000313" key="2">
    <source>
        <dbReference type="EMBL" id="KAF9139892.1"/>
    </source>
</evidence>
<dbReference type="Proteomes" id="UP000748756">
    <property type="component" value="Unassembled WGS sequence"/>
</dbReference>
<dbReference type="EMBL" id="JAAAUQ010001353">
    <property type="protein sequence ID" value="KAF9139892.1"/>
    <property type="molecule type" value="Genomic_DNA"/>
</dbReference>
<dbReference type="AlphaFoldDB" id="A0A9P5RSM7"/>
<name>A0A9P5RSM7_9FUNG</name>
<reference evidence="2" key="1">
    <citation type="journal article" date="2020" name="Fungal Divers.">
        <title>Resolving the Mortierellaceae phylogeny through synthesis of multi-gene phylogenetics and phylogenomics.</title>
        <authorList>
            <person name="Vandepol N."/>
            <person name="Liber J."/>
            <person name="Desiro A."/>
            <person name="Na H."/>
            <person name="Kennedy M."/>
            <person name="Barry K."/>
            <person name="Grigoriev I.V."/>
            <person name="Miller A.N."/>
            <person name="O'Donnell K."/>
            <person name="Stajich J.E."/>
            <person name="Bonito G."/>
        </authorList>
    </citation>
    <scope>NUCLEOTIDE SEQUENCE</scope>
    <source>
        <strain evidence="2">NRRL 6426</strain>
    </source>
</reference>
<accession>A0A9P5RSM7</accession>
<feature type="chain" id="PRO_5040515679" evidence="1">
    <location>
        <begin position="21"/>
        <end position="125"/>
    </location>
</feature>
<keyword evidence="1" id="KW-0732">Signal</keyword>
<gene>
    <name evidence="2" type="ORF">BG015_001871</name>
</gene>
<comment type="caution">
    <text evidence="2">The sequence shown here is derived from an EMBL/GenBank/DDBJ whole genome shotgun (WGS) entry which is preliminary data.</text>
</comment>
<keyword evidence="3" id="KW-1185">Reference proteome</keyword>
<feature type="signal peptide" evidence="1">
    <location>
        <begin position="1"/>
        <end position="20"/>
    </location>
</feature>
<protein>
    <submittedName>
        <fullName evidence="2">Uncharacterized protein</fullName>
    </submittedName>
</protein>
<evidence type="ECO:0000256" key="1">
    <source>
        <dbReference type="SAM" id="SignalP"/>
    </source>
</evidence>
<organism evidence="2 3">
    <name type="scientific">Linnemannia schmuckeri</name>
    <dbReference type="NCBI Taxonomy" id="64567"/>
    <lineage>
        <taxon>Eukaryota</taxon>
        <taxon>Fungi</taxon>
        <taxon>Fungi incertae sedis</taxon>
        <taxon>Mucoromycota</taxon>
        <taxon>Mortierellomycotina</taxon>
        <taxon>Mortierellomycetes</taxon>
        <taxon>Mortierellales</taxon>
        <taxon>Mortierellaceae</taxon>
        <taxon>Linnemannia</taxon>
    </lineage>
</organism>
<proteinExistence type="predicted"/>
<evidence type="ECO:0000313" key="3">
    <source>
        <dbReference type="Proteomes" id="UP000748756"/>
    </source>
</evidence>
<sequence length="125" mass="13120">MRYTFPVLSAVITVALMADAVPATSDTSNKVDTLSLGSLRKSSLRRRATGTLRYVNVNEDDFTINDPASGECFLLVSGAVHVDNGTGSVGTVYSDRGCEDVLGGPLAPGSARDFGEPVPHSIKFA</sequence>